<dbReference type="AlphaFoldDB" id="A0A7N5JFL7"/>
<evidence type="ECO:0000313" key="2">
    <source>
        <dbReference type="Ensembl" id="ENSAMEP00000024668.1"/>
    </source>
</evidence>
<protein>
    <submittedName>
        <fullName evidence="2">Uncharacterized protein</fullName>
    </submittedName>
</protein>
<name>A0A7N5JFL7_AILME</name>
<organism evidence="2 3">
    <name type="scientific">Ailuropoda melanoleuca</name>
    <name type="common">Giant panda</name>
    <dbReference type="NCBI Taxonomy" id="9646"/>
    <lineage>
        <taxon>Eukaryota</taxon>
        <taxon>Metazoa</taxon>
        <taxon>Chordata</taxon>
        <taxon>Craniata</taxon>
        <taxon>Vertebrata</taxon>
        <taxon>Euteleostomi</taxon>
        <taxon>Mammalia</taxon>
        <taxon>Eutheria</taxon>
        <taxon>Laurasiatheria</taxon>
        <taxon>Carnivora</taxon>
        <taxon>Caniformia</taxon>
        <taxon>Ursidae</taxon>
        <taxon>Ailuropoda</taxon>
    </lineage>
</organism>
<sequence length="55" mass="6129">FQASQSRPGDLAQAKRPRIYSRQWNSLHRRPGAGHCSSSPSPVELTARMPGQRRG</sequence>
<reference evidence="2" key="2">
    <citation type="submission" date="2025-08" db="UniProtKB">
        <authorList>
            <consortium name="Ensembl"/>
        </authorList>
    </citation>
    <scope>IDENTIFICATION</scope>
</reference>
<feature type="region of interest" description="Disordered" evidence="1">
    <location>
        <begin position="1"/>
        <end position="55"/>
    </location>
</feature>
<dbReference type="InParanoid" id="A0A7N5JFL7"/>
<reference evidence="2" key="3">
    <citation type="submission" date="2025-09" db="UniProtKB">
        <authorList>
            <consortium name="Ensembl"/>
        </authorList>
    </citation>
    <scope>IDENTIFICATION</scope>
</reference>
<evidence type="ECO:0000256" key="1">
    <source>
        <dbReference type="SAM" id="MobiDB-lite"/>
    </source>
</evidence>
<accession>A0A7N5JFL7</accession>
<evidence type="ECO:0000313" key="3">
    <source>
        <dbReference type="Proteomes" id="UP000008912"/>
    </source>
</evidence>
<proteinExistence type="predicted"/>
<reference evidence="2 3" key="1">
    <citation type="journal article" date="2010" name="Nature">
        <title>The sequence and de novo assembly of the giant panda genome.</title>
        <authorList>
            <person name="Li R."/>
            <person name="Fan W."/>
            <person name="Tian G."/>
            <person name="Zhu H."/>
            <person name="He L."/>
            <person name="Cai J."/>
            <person name="Huang Q."/>
            <person name="Cai Q."/>
            <person name="Li B."/>
            <person name="Bai Y."/>
            <person name="Zhang Z."/>
            <person name="Zhang Y."/>
            <person name="Wang W."/>
            <person name="Li J."/>
            <person name="Wei F."/>
            <person name="Li H."/>
            <person name="Jian M."/>
            <person name="Li J."/>
            <person name="Zhang Z."/>
            <person name="Nielsen R."/>
            <person name="Li D."/>
            <person name="Gu W."/>
            <person name="Yang Z."/>
            <person name="Xuan Z."/>
            <person name="Ryder O.A."/>
            <person name="Leung F.C."/>
            <person name="Zhou Y."/>
            <person name="Cao J."/>
            <person name="Sun X."/>
            <person name="Fu Y."/>
            <person name="Fang X."/>
            <person name="Guo X."/>
            <person name="Wang B."/>
            <person name="Hou R."/>
            <person name="Shen F."/>
            <person name="Mu B."/>
            <person name="Ni P."/>
            <person name="Lin R."/>
            <person name="Qian W."/>
            <person name="Wang G."/>
            <person name="Yu C."/>
            <person name="Nie W."/>
            <person name="Wang J."/>
            <person name="Wu Z."/>
            <person name="Liang H."/>
            <person name="Min J."/>
            <person name="Wu Q."/>
            <person name="Cheng S."/>
            <person name="Ruan J."/>
            <person name="Wang M."/>
            <person name="Shi Z."/>
            <person name="Wen M."/>
            <person name="Liu B."/>
            <person name="Ren X."/>
            <person name="Zheng H."/>
            <person name="Dong D."/>
            <person name="Cook K."/>
            <person name="Shan G."/>
            <person name="Zhang H."/>
            <person name="Kosiol C."/>
            <person name="Xie X."/>
            <person name="Lu Z."/>
            <person name="Zheng H."/>
            <person name="Li Y."/>
            <person name="Steiner C.C."/>
            <person name="Lam T.T."/>
            <person name="Lin S."/>
            <person name="Zhang Q."/>
            <person name="Li G."/>
            <person name="Tian J."/>
            <person name="Gong T."/>
            <person name="Liu H."/>
            <person name="Zhang D."/>
            <person name="Fang L."/>
            <person name="Ye C."/>
            <person name="Zhang J."/>
            <person name="Hu W."/>
            <person name="Xu A."/>
            <person name="Ren Y."/>
            <person name="Zhang G."/>
            <person name="Bruford M.W."/>
            <person name="Li Q."/>
            <person name="Ma L."/>
            <person name="Guo Y."/>
            <person name="An N."/>
            <person name="Hu Y."/>
            <person name="Zheng Y."/>
            <person name="Shi Y."/>
            <person name="Li Z."/>
            <person name="Liu Q."/>
            <person name="Chen Y."/>
            <person name="Zhao J."/>
            <person name="Qu N."/>
            <person name="Zhao S."/>
            <person name="Tian F."/>
            <person name="Wang X."/>
            <person name="Wang H."/>
            <person name="Xu L."/>
            <person name="Liu X."/>
            <person name="Vinar T."/>
            <person name="Wang Y."/>
            <person name="Lam T.W."/>
            <person name="Yiu S.M."/>
            <person name="Liu S."/>
            <person name="Zhang H."/>
            <person name="Li D."/>
            <person name="Huang Y."/>
            <person name="Wang X."/>
            <person name="Yang G."/>
            <person name="Jiang Z."/>
            <person name="Wang J."/>
            <person name="Qin N."/>
            <person name="Li L."/>
            <person name="Li J."/>
            <person name="Bolund L."/>
            <person name="Kristiansen K."/>
            <person name="Wong G.K."/>
            <person name="Olson M."/>
            <person name="Zhang X."/>
            <person name="Li S."/>
            <person name="Yang H."/>
            <person name="Wang J."/>
            <person name="Wang J."/>
        </authorList>
    </citation>
    <scope>NUCLEOTIDE SEQUENCE [LARGE SCALE GENOMIC DNA]</scope>
</reference>
<dbReference type="Proteomes" id="UP000008912">
    <property type="component" value="Unassembled WGS sequence"/>
</dbReference>
<dbReference type="Ensembl" id="ENSAMET00000009841.2">
    <property type="protein sequence ID" value="ENSAMEP00000024668.1"/>
    <property type="gene ID" value="ENSAMEG00000008973.2"/>
</dbReference>
<keyword evidence="3" id="KW-1185">Reference proteome</keyword>